<keyword evidence="8 9" id="KW-0413">Isomerase</keyword>
<keyword evidence="12" id="KW-1185">Reference proteome</keyword>
<evidence type="ECO:0000256" key="1">
    <source>
        <dbReference type="ARBA" id="ARBA00001164"/>
    </source>
</evidence>
<evidence type="ECO:0000256" key="9">
    <source>
        <dbReference type="HAMAP-Rule" id="MF_00135"/>
    </source>
</evidence>
<feature type="domain" description="N-(5'phosphoribosyl) anthranilate isomerase (PRAI)" evidence="10">
    <location>
        <begin position="23"/>
        <end position="216"/>
    </location>
</feature>
<dbReference type="UniPathway" id="UPA00035">
    <property type="reaction ID" value="UER00042"/>
</dbReference>
<dbReference type="PANTHER" id="PTHR42894">
    <property type="entry name" value="N-(5'-PHOSPHORIBOSYL)ANTHRANILATE ISOMERASE"/>
    <property type="match status" value="1"/>
</dbReference>
<keyword evidence="7 9" id="KW-0057">Aromatic amino acid biosynthesis</keyword>
<evidence type="ECO:0000256" key="4">
    <source>
        <dbReference type="ARBA" id="ARBA00022272"/>
    </source>
</evidence>
<reference evidence="11 12" key="1">
    <citation type="submission" date="2019-08" db="EMBL/GenBank/DDBJ databases">
        <title>In-depth cultivation of the pig gut microbiome towards novel bacterial diversity and tailored functional studies.</title>
        <authorList>
            <person name="Wylensek D."/>
            <person name="Hitch T.C.A."/>
            <person name="Clavel T."/>
        </authorList>
    </citation>
    <scope>NUCLEOTIDE SEQUENCE [LARGE SCALE GENOMIC DNA]</scope>
    <source>
        <strain evidence="11 12">Oil+RF-744-WCA-WT-13</strain>
    </source>
</reference>
<dbReference type="Gene3D" id="3.20.20.70">
    <property type="entry name" value="Aldolase class I"/>
    <property type="match status" value="1"/>
</dbReference>
<dbReference type="SUPFAM" id="SSF51366">
    <property type="entry name" value="Ribulose-phoshate binding barrel"/>
    <property type="match status" value="1"/>
</dbReference>
<name>A0A7X2PA50_9FIRM</name>
<dbReference type="EC" id="5.3.1.24" evidence="3 9"/>
<dbReference type="InterPro" id="IPR013785">
    <property type="entry name" value="Aldolase_TIM"/>
</dbReference>
<dbReference type="HAMAP" id="MF_00135">
    <property type="entry name" value="PRAI"/>
    <property type="match status" value="1"/>
</dbReference>
<dbReference type="CDD" id="cd00405">
    <property type="entry name" value="PRAI"/>
    <property type="match status" value="1"/>
</dbReference>
<evidence type="ECO:0000313" key="12">
    <source>
        <dbReference type="Proteomes" id="UP000466864"/>
    </source>
</evidence>
<evidence type="ECO:0000259" key="10">
    <source>
        <dbReference type="Pfam" id="PF00697"/>
    </source>
</evidence>
<dbReference type="Pfam" id="PF00697">
    <property type="entry name" value="PRAI"/>
    <property type="match status" value="1"/>
</dbReference>
<evidence type="ECO:0000256" key="5">
    <source>
        <dbReference type="ARBA" id="ARBA00022605"/>
    </source>
</evidence>
<dbReference type="Proteomes" id="UP000466864">
    <property type="component" value="Unassembled WGS sequence"/>
</dbReference>
<sequence length="226" mass="25881">MEFLRETERWREEAPVAGKTKIKLCGMRRPEDIQAVNKAGPDYIGFICSRRFWRHISLEEAAVLKKMLDPGIRSVGVFVDEPYEEIAGWLKKGVIDLVQLHGEEDEYYIRQLRKVMLFQNTLVPVIQAFRVKTEEDIWRAGHSIADYILLDSGAGSGAAFDWSLIKKINRPYFLAGGLGPDNVAEAIRRFHPYAVDMSSSLETDRKKDPEKIQRAVREARNAARCK</sequence>
<comment type="pathway">
    <text evidence="2 9">Amino-acid biosynthesis; L-tryptophan biosynthesis; L-tryptophan from chorismate: step 3/5.</text>
</comment>
<evidence type="ECO:0000313" key="11">
    <source>
        <dbReference type="EMBL" id="MST83043.1"/>
    </source>
</evidence>
<keyword evidence="6 9" id="KW-0822">Tryptophan biosynthesis</keyword>
<dbReference type="AlphaFoldDB" id="A0A7X2PA50"/>
<dbReference type="GO" id="GO:0004640">
    <property type="term" value="F:phosphoribosylanthranilate isomerase activity"/>
    <property type="evidence" value="ECO:0007669"/>
    <property type="project" value="UniProtKB-UniRule"/>
</dbReference>
<keyword evidence="5 9" id="KW-0028">Amino-acid biosynthesis</keyword>
<dbReference type="EMBL" id="VUMV01000014">
    <property type="protein sequence ID" value="MST83043.1"/>
    <property type="molecule type" value="Genomic_DNA"/>
</dbReference>
<evidence type="ECO:0000256" key="2">
    <source>
        <dbReference type="ARBA" id="ARBA00004664"/>
    </source>
</evidence>
<comment type="caution">
    <text evidence="11">The sequence shown here is derived from an EMBL/GenBank/DDBJ whole genome shotgun (WGS) entry which is preliminary data.</text>
</comment>
<evidence type="ECO:0000256" key="3">
    <source>
        <dbReference type="ARBA" id="ARBA00012572"/>
    </source>
</evidence>
<gene>
    <name evidence="9" type="primary">trpF</name>
    <name evidence="11" type="ORF">FYJ60_12120</name>
</gene>
<dbReference type="InterPro" id="IPR001240">
    <property type="entry name" value="PRAI_dom"/>
</dbReference>
<comment type="similarity">
    <text evidence="9">Belongs to the TrpF family.</text>
</comment>
<dbReference type="PANTHER" id="PTHR42894:SF1">
    <property type="entry name" value="N-(5'-PHOSPHORIBOSYL)ANTHRANILATE ISOMERASE"/>
    <property type="match status" value="1"/>
</dbReference>
<evidence type="ECO:0000256" key="7">
    <source>
        <dbReference type="ARBA" id="ARBA00023141"/>
    </source>
</evidence>
<comment type="catalytic activity">
    <reaction evidence="1 9">
        <text>N-(5-phospho-beta-D-ribosyl)anthranilate = 1-(2-carboxyphenylamino)-1-deoxy-D-ribulose 5-phosphate</text>
        <dbReference type="Rhea" id="RHEA:21540"/>
        <dbReference type="ChEBI" id="CHEBI:18277"/>
        <dbReference type="ChEBI" id="CHEBI:58613"/>
        <dbReference type="EC" id="5.3.1.24"/>
    </reaction>
</comment>
<organism evidence="11 12">
    <name type="scientific">Bilifractor porci</name>
    <dbReference type="NCBI Taxonomy" id="2606636"/>
    <lineage>
        <taxon>Bacteria</taxon>
        <taxon>Bacillati</taxon>
        <taxon>Bacillota</taxon>
        <taxon>Clostridia</taxon>
        <taxon>Lachnospirales</taxon>
        <taxon>Lachnospiraceae</taxon>
        <taxon>Bilifractor</taxon>
    </lineage>
</organism>
<accession>A0A7X2PA50</accession>
<evidence type="ECO:0000256" key="8">
    <source>
        <dbReference type="ARBA" id="ARBA00023235"/>
    </source>
</evidence>
<dbReference type="GO" id="GO:0000162">
    <property type="term" value="P:L-tryptophan biosynthetic process"/>
    <property type="evidence" value="ECO:0007669"/>
    <property type="project" value="UniProtKB-UniRule"/>
</dbReference>
<dbReference type="InterPro" id="IPR044643">
    <property type="entry name" value="TrpF_fam"/>
</dbReference>
<protein>
    <recommendedName>
        <fullName evidence="4 9">N-(5'-phosphoribosyl)anthranilate isomerase</fullName>
        <shortName evidence="9">PRAI</shortName>
        <ecNumber evidence="3 9">5.3.1.24</ecNumber>
    </recommendedName>
</protein>
<proteinExistence type="inferred from homology"/>
<evidence type="ECO:0000256" key="6">
    <source>
        <dbReference type="ARBA" id="ARBA00022822"/>
    </source>
</evidence>
<dbReference type="InterPro" id="IPR011060">
    <property type="entry name" value="RibuloseP-bd_barrel"/>
</dbReference>